<dbReference type="PANTHER" id="PTHR43280">
    <property type="entry name" value="ARAC-FAMILY TRANSCRIPTIONAL REGULATOR"/>
    <property type="match status" value="1"/>
</dbReference>
<evidence type="ECO:0000313" key="5">
    <source>
        <dbReference type="EMBL" id="RPD39330.1"/>
    </source>
</evidence>
<accession>A0A3N4MGV9</accession>
<evidence type="ECO:0000259" key="4">
    <source>
        <dbReference type="PROSITE" id="PS01124"/>
    </source>
</evidence>
<dbReference type="Proteomes" id="UP000279089">
    <property type="component" value="Unassembled WGS sequence"/>
</dbReference>
<evidence type="ECO:0000313" key="6">
    <source>
        <dbReference type="Proteomes" id="UP000279089"/>
    </source>
</evidence>
<feature type="domain" description="HTH araC/xylS-type" evidence="4">
    <location>
        <begin position="12"/>
        <end position="109"/>
    </location>
</feature>
<dbReference type="SMART" id="SM00342">
    <property type="entry name" value="HTH_ARAC"/>
    <property type="match status" value="1"/>
</dbReference>
<dbReference type="Gene3D" id="1.10.10.60">
    <property type="entry name" value="Homeodomain-like"/>
    <property type="match status" value="1"/>
</dbReference>
<reference evidence="6" key="1">
    <citation type="submission" date="2018-11" db="EMBL/GenBank/DDBJ databases">
        <title>Chitinophaga lutea sp.nov., isolate from arsenic contaminated soil.</title>
        <authorList>
            <person name="Zong Y."/>
        </authorList>
    </citation>
    <scope>NUCLEOTIDE SEQUENCE [LARGE SCALE GENOMIC DNA]</scope>
    <source>
        <strain evidence="6">YLT18</strain>
    </source>
</reference>
<comment type="caution">
    <text evidence="5">The sequence shown here is derived from an EMBL/GenBank/DDBJ whole genome shotgun (WGS) entry which is preliminary data.</text>
</comment>
<dbReference type="RefSeq" id="WP_120517971.1">
    <property type="nucleotide sequence ID" value="NZ_QXZY01000011.1"/>
</dbReference>
<dbReference type="InterPro" id="IPR009057">
    <property type="entry name" value="Homeodomain-like_sf"/>
</dbReference>
<evidence type="ECO:0000256" key="1">
    <source>
        <dbReference type="ARBA" id="ARBA00023015"/>
    </source>
</evidence>
<dbReference type="PROSITE" id="PS01124">
    <property type="entry name" value="HTH_ARAC_FAMILY_2"/>
    <property type="match status" value="1"/>
</dbReference>
<keyword evidence="6" id="KW-1185">Reference proteome</keyword>
<gene>
    <name evidence="5" type="ORF">EG028_19580</name>
</gene>
<keyword evidence="3" id="KW-0804">Transcription</keyword>
<evidence type="ECO:0000256" key="3">
    <source>
        <dbReference type="ARBA" id="ARBA00023163"/>
    </source>
</evidence>
<name>A0A3N4MGV9_9BACT</name>
<keyword evidence="1" id="KW-0805">Transcription regulation</keyword>
<dbReference type="SUPFAM" id="SSF46689">
    <property type="entry name" value="Homeodomain-like"/>
    <property type="match status" value="1"/>
</dbReference>
<evidence type="ECO:0000256" key="2">
    <source>
        <dbReference type="ARBA" id="ARBA00023125"/>
    </source>
</evidence>
<organism evidence="5 6">
    <name type="scientific">Chitinophaga barathri</name>
    <dbReference type="NCBI Taxonomy" id="1647451"/>
    <lineage>
        <taxon>Bacteria</taxon>
        <taxon>Pseudomonadati</taxon>
        <taxon>Bacteroidota</taxon>
        <taxon>Chitinophagia</taxon>
        <taxon>Chitinophagales</taxon>
        <taxon>Chitinophagaceae</taxon>
        <taxon>Chitinophaga</taxon>
    </lineage>
</organism>
<protein>
    <submittedName>
        <fullName evidence="5">Helix-turn-helix domain-containing protein</fullName>
    </submittedName>
</protein>
<dbReference type="EMBL" id="RMBX01000011">
    <property type="protein sequence ID" value="RPD39330.1"/>
    <property type="molecule type" value="Genomic_DNA"/>
</dbReference>
<dbReference type="PANTHER" id="PTHR43280:SF2">
    <property type="entry name" value="HTH-TYPE TRANSCRIPTIONAL REGULATOR EXSA"/>
    <property type="match status" value="1"/>
</dbReference>
<dbReference type="OrthoDB" id="670089at2"/>
<sequence length="113" mass="13159">MQLTKDEITKFEALRHMIHCGIFSRVNISAFTTQLNYSPRAISDKFSFLYQYTILEYYNTVSMEFADALLSDHWSVKEVSIILGYKSVSNFSRTFRRLMNKTASSNKRKIPAV</sequence>
<dbReference type="GO" id="GO:0043565">
    <property type="term" value="F:sequence-specific DNA binding"/>
    <property type="evidence" value="ECO:0007669"/>
    <property type="project" value="InterPro"/>
</dbReference>
<dbReference type="GO" id="GO:0003700">
    <property type="term" value="F:DNA-binding transcription factor activity"/>
    <property type="evidence" value="ECO:0007669"/>
    <property type="project" value="InterPro"/>
</dbReference>
<keyword evidence="2" id="KW-0238">DNA-binding</keyword>
<dbReference type="AlphaFoldDB" id="A0A3N4MGV9"/>
<proteinExistence type="predicted"/>
<dbReference type="InterPro" id="IPR018060">
    <property type="entry name" value="HTH_AraC"/>
</dbReference>
<dbReference type="Pfam" id="PF12833">
    <property type="entry name" value="HTH_18"/>
    <property type="match status" value="1"/>
</dbReference>